<accession>E1RA29</accession>
<evidence type="ECO:0000313" key="5">
    <source>
        <dbReference type="EMBL" id="ADK83348.1"/>
    </source>
</evidence>
<comment type="similarity">
    <text evidence="4">Belongs to the HepT RNase toxin family.</text>
</comment>
<organism evidence="5 6">
    <name type="scientific">Sediminispirochaeta smaragdinae (strain DSM 11293 / JCM 15392 / SEBR 4228)</name>
    <name type="common">Spirochaeta smaragdinae</name>
    <dbReference type="NCBI Taxonomy" id="573413"/>
    <lineage>
        <taxon>Bacteria</taxon>
        <taxon>Pseudomonadati</taxon>
        <taxon>Spirochaetota</taxon>
        <taxon>Spirochaetia</taxon>
        <taxon>Spirochaetales</taxon>
        <taxon>Spirochaetaceae</taxon>
        <taxon>Sediminispirochaeta</taxon>
    </lineage>
</organism>
<evidence type="ECO:0000256" key="2">
    <source>
        <dbReference type="ARBA" id="ARBA00022722"/>
    </source>
</evidence>
<dbReference type="GO" id="GO:0110001">
    <property type="term" value="C:toxin-antitoxin complex"/>
    <property type="evidence" value="ECO:0007669"/>
    <property type="project" value="InterPro"/>
</dbReference>
<evidence type="ECO:0000256" key="1">
    <source>
        <dbReference type="ARBA" id="ARBA00022649"/>
    </source>
</evidence>
<dbReference type="HOGENOM" id="CLU_142825_1_1_12"/>
<dbReference type="STRING" id="573413.Spirs_4275"/>
<dbReference type="EMBL" id="CP002116">
    <property type="protein sequence ID" value="ADK83348.1"/>
    <property type="molecule type" value="Genomic_DNA"/>
</dbReference>
<keyword evidence="3" id="KW-0378">Hydrolase</keyword>
<evidence type="ECO:0000256" key="4">
    <source>
        <dbReference type="ARBA" id="ARBA00024207"/>
    </source>
</evidence>
<dbReference type="KEGG" id="ssm:Spirs_4275"/>
<name>E1RA29_SEDSS</name>
<dbReference type="InterPro" id="IPR037038">
    <property type="entry name" value="HepT-like_sf"/>
</dbReference>
<dbReference type="GO" id="GO:0004540">
    <property type="term" value="F:RNA nuclease activity"/>
    <property type="evidence" value="ECO:0007669"/>
    <property type="project" value="InterPro"/>
</dbReference>
<gene>
    <name evidence="5" type="ordered locus">Spirs_4275</name>
</gene>
<dbReference type="RefSeq" id="WP_013256804.1">
    <property type="nucleotide sequence ID" value="NC_014364.1"/>
</dbReference>
<dbReference type="GO" id="GO:0016787">
    <property type="term" value="F:hydrolase activity"/>
    <property type="evidence" value="ECO:0007669"/>
    <property type="project" value="UniProtKB-KW"/>
</dbReference>
<dbReference type="Pfam" id="PF01934">
    <property type="entry name" value="HepT-like"/>
    <property type="match status" value="1"/>
</dbReference>
<dbReference type="InterPro" id="IPR052379">
    <property type="entry name" value="Type_VII_TA_RNase"/>
</dbReference>
<dbReference type="eggNOG" id="COG2445">
    <property type="taxonomic scope" value="Bacteria"/>
</dbReference>
<dbReference type="NCBIfam" id="NF047751">
    <property type="entry name" value="HepT_toxin"/>
    <property type="match status" value="1"/>
</dbReference>
<evidence type="ECO:0000313" key="6">
    <source>
        <dbReference type="Proteomes" id="UP000002318"/>
    </source>
</evidence>
<dbReference type="OrthoDB" id="9796612at2"/>
<reference evidence="5 6" key="1">
    <citation type="journal article" date="2010" name="Stand. Genomic Sci.">
        <title>Complete genome sequence of Spirochaeta smaragdinae type strain (SEBR 4228).</title>
        <authorList>
            <person name="Mavromatis K."/>
            <person name="Yasawong M."/>
            <person name="Chertkov O."/>
            <person name="Lapidus A."/>
            <person name="Lucas S."/>
            <person name="Nolan M."/>
            <person name="Del Rio T.G."/>
            <person name="Tice H."/>
            <person name="Cheng J.F."/>
            <person name="Pitluck S."/>
            <person name="Liolios K."/>
            <person name="Ivanova N."/>
            <person name="Tapia R."/>
            <person name="Han C."/>
            <person name="Bruce D."/>
            <person name="Goodwin L."/>
            <person name="Pati A."/>
            <person name="Chen A."/>
            <person name="Palaniappan K."/>
            <person name="Land M."/>
            <person name="Hauser L."/>
            <person name="Chang Y.J."/>
            <person name="Jeffries C.D."/>
            <person name="Detter J.C."/>
            <person name="Rohde M."/>
            <person name="Brambilla E."/>
            <person name="Spring S."/>
            <person name="Goker M."/>
            <person name="Sikorski J."/>
            <person name="Woyke T."/>
            <person name="Bristow J."/>
            <person name="Eisen J.A."/>
            <person name="Markowitz V."/>
            <person name="Hugenholtz P."/>
            <person name="Klenk H.P."/>
            <person name="Kyrpides N.C."/>
        </authorList>
    </citation>
    <scope>NUCLEOTIDE SEQUENCE [LARGE SCALE GENOMIC DNA]</scope>
    <source>
        <strain evidence="6">DSM 11293 / JCM 15392 / SEBR 4228</strain>
    </source>
</reference>
<dbReference type="InterPro" id="IPR008201">
    <property type="entry name" value="HepT-like"/>
</dbReference>
<keyword evidence="2" id="KW-0540">Nuclease</keyword>
<sequence length="139" mass="15456">MPIEPDDVVLNKAAIIERSLRRVREEYAADPELRNFTHIDAMTLNIERACQAAIDLALHVVSVRHLGMPQSSGDAFKLLNRAGLLSVKISAAMSSMTGFRNIAVHEYQDLSLEVLHSIAEAGWLDLVAFCREMGVEIRI</sequence>
<dbReference type="Proteomes" id="UP000002318">
    <property type="component" value="Chromosome"/>
</dbReference>
<dbReference type="Gene3D" id="1.20.120.580">
    <property type="entry name" value="bsu32300-like"/>
    <property type="match status" value="1"/>
</dbReference>
<evidence type="ECO:0000256" key="3">
    <source>
        <dbReference type="ARBA" id="ARBA00022801"/>
    </source>
</evidence>
<dbReference type="AlphaFoldDB" id="E1RA29"/>
<protein>
    <recommendedName>
        <fullName evidence="7">DUF86 domain-containing protein</fullName>
    </recommendedName>
</protein>
<proteinExistence type="inferred from homology"/>
<dbReference type="PANTHER" id="PTHR33397:SF3">
    <property type="entry name" value="MRNA NUCLEASE HEPT"/>
    <property type="match status" value="1"/>
</dbReference>
<dbReference type="PANTHER" id="PTHR33397">
    <property type="entry name" value="UPF0331 PROTEIN YUTE"/>
    <property type="match status" value="1"/>
</dbReference>
<keyword evidence="1" id="KW-1277">Toxin-antitoxin system</keyword>
<evidence type="ECO:0008006" key="7">
    <source>
        <dbReference type="Google" id="ProtNLM"/>
    </source>
</evidence>
<keyword evidence="6" id="KW-1185">Reference proteome</keyword>